<evidence type="ECO:0000256" key="1">
    <source>
        <dbReference type="SAM" id="Phobius"/>
    </source>
</evidence>
<feature type="transmembrane region" description="Helical" evidence="1">
    <location>
        <begin position="88"/>
        <end position="107"/>
    </location>
</feature>
<reference evidence="2 3" key="1">
    <citation type="submission" date="2020-07" db="EMBL/GenBank/DDBJ databases">
        <title>Diversity of carbapenemase encoding genes among Pseudomonas putida group clinical isolates in a tertiary Brazilian hospital.</title>
        <authorList>
            <person name="Alberto-Lei F."/>
            <person name="Nodari C.S."/>
            <person name="Streling A.P."/>
            <person name="Paulino J.T."/>
            <person name="Bessa-Neto F.O."/>
            <person name="Cayo R."/>
            <person name="Gales A.C."/>
        </authorList>
    </citation>
    <scope>NUCLEOTIDE SEQUENCE [LARGE SCALE GENOMIC DNA]</scope>
    <source>
        <strain evidence="2 3">12464</strain>
    </source>
</reference>
<protein>
    <submittedName>
        <fullName evidence="2">DUF3325 domain-containing protein</fullName>
    </submittedName>
</protein>
<gene>
    <name evidence="2" type="ORF">H4C47_07455</name>
</gene>
<evidence type="ECO:0000313" key="2">
    <source>
        <dbReference type="EMBL" id="MBA6115563.1"/>
    </source>
</evidence>
<dbReference type="RefSeq" id="WP_054899197.1">
    <property type="nucleotide sequence ID" value="NZ_CP060529.1"/>
</dbReference>
<organism evidence="2 3">
    <name type="scientific">Pseudomonas putida</name>
    <name type="common">Arthrobacter siderocapsulatus</name>
    <dbReference type="NCBI Taxonomy" id="303"/>
    <lineage>
        <taxon>Bacteria</taxon>
        <taxon>Pseudomonadati</taxon>
        <taxon>Pseudomonadota</taxon>
        <taxon>Gammaproteobacteria</taxon>
        <taxon>Pseudomonadales</taxon>
        <taxon>Pseudomonadaceae</taxon>
        <taxon>Pseudomonas</taxon>
    </lineage>
</organism>
<name>A0A7W2KZE1_PSEPU</name>
<feature type="transmembrane region" description="Helical" evidence="1">
    <location>
        <begin position="64"/>
        <end position="82"/>
    </location>
</feature>
<dbReference type="Pfam" id="PF11804">
    <property type="entry name" value="DUF3325"/>
    <property type="match status" value="1"/>
</dbReference>
<dbReference type="EMBL" id="JACGDG010000005">
    <property type="protein sequence ID" value="MBA6115563.1"/>
    <property type="molecule type" value="Genomic_DNA"/>
</dbReference>
<evidence type="ECO:0000313" key="3">
    <source>
        <dbReference type="Proteomes" id="UP000553948"/>
    </source>
</evidence>
<comment type="caution">
    <text evidence="2">The sequence shown here is derived from an EMBL/GenBank/DDBJ whole genome shotgun (WGS) entry which is preliminary data.</text>
</comment>
<keyword evidence="1" id="KW-0812">Transmembrane</keyword>
<accession>A0A7W2KZE1</accession>
<sequence>MLSIALIGFAGFAGLCLAMDKHFNELLGRKPGPGQLRSLRSAGWLLLLVSLVLSVHQRGWAHGLVEWIAVLMAGVTLWVFVLPYQPRLLLGLAAISVVLGPLLAVVAG</sequence>
<dbReference type="AlphaFoldDB" id="A0A7W2KZE1"/>
<dbReference type="Proteomes" id="UP000553948">
    <property type="component" value="Unassembled WGS sequence"/>
</dbReference>
<proteinExistence type="predicted"/>
<keyword evidence="1" id="KW-0472">Membrane</keyword>
<dbReference type="InterPro" id="IPR021762">
    <property type="entry name" value="DUF3325"/>
</dbReference>
<keyword evidence="1" id="KW-1133">Transmembrane helix</keyword>